<name>A0AAD5XU96_9FUNG</name>
<keyword evidence="1" id="KW-0479">Metal-binding</keyword>
<dbReference type="GO" id="GO:0016788">
    <property type="term" value="F:hydrolase activity, acting on ester bonds"/>
    <property type="evidence" value="ECO:0007669"/>
    <property type="project" value="InterPro"/>
</dbReference>
<evidence type="ECO:0000259" key="6">
    <source>
        <dbReference type="PROSITE" id="PS50157"/>
    </source>
</evidence>
<dbReference type="PROSITE" id="PS50157">
    <property type="entry name" value="ZINC_FINGER_C2H2_2"/>
    <property type="match status" value="2"/>
</dbReference>
<keyword evidence="2" id="KW-0677">Repeat</keyword>
<dbReference type="PANTHER" id="PTHR47345">
    <property type="entry name" value="CUT9-INTERACTING PROTEIN SCN1"/>
    <property type="match status" value="1"/>
</dbReference>
<dbReference type="SUPFAM" id="SSF57667">
    <property type="entry name" value="beta-beta-alpha zinc fingers"/>
    <property type="match status" value="1"/>
</dbReference>
<evidence type="ECO:0000313" key="7">
    <source>
        <dbReference type="EMBL" id="KAJ3215263.1"/>
    </source>
</evidence>
<protein>
    <recommendedName>
        <fullName evidence="6">C2H2-type domain-containing protein</fullName>
    </recommendedName>
</protein>
<evidence type="ECO:0000256" key="5">
    <source>
        <dbReference type="PROSITE-ProRule" id="PRU00042"/>
    </source>
</evidence>
<dbReference type="Pfam" id="PF00096">
    <property type="entry name" value="zf-C2H2"/>
    <property type="match status" value="2"/>
</dbReference>
<keyword evidence="4" id="KW-0862">Zinc</keyword>
<comment type="caution">
    <text evidence="7">The sequence shown here is derived from an EMBL/GenBank/DDBJ whole genome shotgun (WGS) entry which is preliminary data.</text>
</comment>
<gene>
    <name evidence="7" type="ORF">HK099_006443</name>
</gene>
<proteinExistence type="predicted"/>
<dbReference type="GO" id="GO:0008270">
    <property type="term" value="F:zinc ion binding"/>
    <property type="evidence" value="ECO:0007669"/>
    <property type="project" value="UniProtKB-KW"/>
</dbReference>
<evidence type="ECO:0000256" key="3">
    <source>
        <dbReference type="ARBA" id="ARBA00022771"/>
    </source>
</evidence>
<feature type="domain" description="C2H2-type" evidence="6">
    <location>
        <begin position="261"/>
        <end position="289"/>
    </location>
</feature>
<evidence type="ECO:0000256" key="1">
    <source>
        <dbReference type="ARBA" id="ARBA00022723"/>
    </source>
</evidence>
<accession>A0AAD5XU96</accession>
<dbReference type="PANTHER" id="PTHR47345:SF1">
    <property type="entry name" value="CUT9-INTERACTING PROTEIN SCN1"/>
    <property type="match status" value="1"/>
</dbReference>
<evidence type="ECO:0000256" key="2">
    <source>
        <dbReference type="ARBA" id="ARBA00022737"/>
    </source>
</evidence>
<dbReference type="AlphaFoldDB" id="A0AAD5XU96"/>
<dbReference type="Gene3D" id="3.30.160.60">
    <property type="entry name" value="Classic Zinc Finger"/>
    <property type="match status" value="1"/>
</dbReference>
<dbReference type="SMART" id="SM00355">
    <property type="entry name" value="ZnF_C2H2"/>
    <property type="match status" value="2"/>
</dbReference>
<dbReference type="Pfam" id="PF01026">
    <property type="entry name" value="TatD_DNase"/>
    <property type="match status" value="1"/>
</dbReference>
<dbReference type="InterPro" id="IPR036236">
    <property type="entry name" value="Znf_C2H2_sf"/>
</dbReference>
<organism evidence="7 8">
    <name type="scientific">Clydaea vesicula</name>
    <dbReference type="NCBI Taxonomy" id="447962"/>
    <lineage>
        <taxon>Eukaryota</taxon>
        <taxon>Fungi</taxon>
        <taxon>Fungi incertae sedis</taxon>
        <taxon>Chytridiomycota</taxon>
        <taxon>Chytridiomycota incertae sedis</taxon>
        <taxon>Chytridiomycetes</taxon>
        <taxon>Lobulomycetales</taxon>
        <taxon>Lobulomycetaceae</taxon>
        <taxon>Clydaea</taxon>
    </lineage>
</organism>
<dbReference type="PROSITE" id="PS00028">
    <property type="entry name" value="ZINC_FINGER_C2H2_1"/>
    <property type="match status" value="1"/>
</dbReference>
<dbReference type="InterPro" id="IPR013087">
    <property type="entry name" value="Znf_C2H2_type"/>
</dbReference>
<reference evidence="7" key="1">
    <citation type="submission" date="2020-05" db="EMBL/GenBank/DDBJ databases">
        <title>Phylogenomic resolution of chytrid fungi.</title>
        <authorList>
            <person name="Stajich J.E."/>
            <person name="Amses K."/>
            <person name="Simmons R."/>
            <person name="Seto K."/>
            <person name="Myers J."/>
            <person name="Bonds A."/>
            <person name="Quandt C.A."/>
            <person name="Barry K."/>
            <person name="Liu P."/>
            <person name="Grigoriev I."/>
            <person name="Longcore J.E."/>
            <person name="James T.Y."/>
        </authorList>
    </citation>
    <scope>NUCLEOTIDE SEQUENCE</scope>
    <source>
        <strain evidence="7">JEL0476</strain>
    </source>
</reference>
<dbReference type="InterPro" id="IPR032466">
    <property type="entry name" value="Metal_Hydrolase"/>
</dbReference>
<dbReference type="Gene3D" id="3.20.20.140">
    <property type="entry name" value="Metal-dependent hydrolases"/>
    <property type="match status" value="1"/>
</dbReference>
<dbReference type="SUPFAM" id="SSF51556">
    <property type="entry name" value="Metallo-dependent hydrolases"/>
    <property type="match status" value="1"/>
</dbReference>
<feature type="domain" description="C2H2-type" evidence="6">
    <location>
        <begin position="290"/>
        <end position="317"/>
    </location>
</feature>
<dbReference type="EMBL" id="JADGJW010000556">
    <property type="protein sequence ID" value="KAJ3215263.1"/>
    <property type="molecule type" value="Genomic_DNA"/>
</dbReference>
<dbReference type="FunFam" id="3.30.160.60:FF:000100">
    <property type="entry name" value="Zinc finger 45-like"/>
    <property type="match status" value="1"/>
</dbReference>
<dbReference type="InterPro" id="IPR053044">
    <property type="entry name" value="Metallo-hydrolase/TatD-type"/>
</dbReference>
<evidence type="ECO:0000313" key="8">
    <source>
        <dbReference type="Proteomes" id="UP001211065"/>
    </source>
</evidence>
<dbReference type="Proteomes" id="UP001211065">
    <property type="component" value="Unassembled WGS sequence"/>
</dbReference>
<keyword evidence="8" id="KW-1185">Reference proteome</keyword>
<keyword evidence="3 5" id="KW-0863">Zinc-finger</keyword>
<sequence length="334" mass="38613">MNWKKTIDAHSHLPESDLNVLKNSLTDLKINKFVIMGTSPKDWPIVEELAKTFPNKIIPSFGVHPWSSEQLPENWFTELESYVDRHPNCLIGEIGLDKVAKNRETNVKYDFKIQEEIFEKQLVQCQGKMLEILQKKIKQVEIDKEEKKKFGKINFMMHSFNGSNDILSSLLRLKKNDLFNFYFSVSKIVNGRREEEKWREAIKLIPDERILGETDLGGVIGVLEKALTDSYEMIAKSKGWTLEKTCDILHQNCERFLNKSIECEKCGLKFRRLPDMYRHKRSVHDGGKPHNCENCGKAFARADGLKNHLLTKGNSKKCSAIKTFNSSYIPNSPY</sequence>
<evidence type="ECO:0000256" key="4">
    <source>
        <dbReference type="ARBA" id="ARBA00022833"/>
    </source>
</evidence>
<dbReference type="InterPro" id="IPR001130">
    <property type="entry name" value="TatD-like"/>
</dbReference>